<dbReference type="InterPro" id="IPR011251">
    <property type="entry name" value="Luciferase-like_dom"/>
</dbReference>
<dbReference type="PANTHER" id="PTHR42847:SF4">
    <property type="entry name" value="ALKANESULFONATE MONOOXYGENASE-RELATED"/>
    <property type="match status" value="1"/>
</dbReference>
<dbReference type="RefSeq" id="WP_020514905.1">
    <property type="nucleotide sequence ID" value="NZ_JBIAZU010000006.1"/>
</dbReference>
<keyword evidence="3 6" id="KW-0560">Oxidoreductase</keyword>
<evidence type="ECO:0000256" key="1">
    <source>
        <dbReference type="ARBA" id="ARBA00022630"/>
    </source>
</evidence>
<dbReference type="CDD" id="cd01094">
    <property type="entry name" value="Alkanesulfonate_monoxygenase"/>
    <property type="match status" value="1"/>
</dbReference>
<evidence type="ECO:0000256" key="3">
    <source>
        <dbReference type="ARBA" id="ARBA00023002"/>
    </source>
</evidence>
<dbReference type="EC" id="1.-.-.-" evidence="6"/>
<gene>
    <name evidence="6" type="ORF">ACFY35_33025</name>
</gene>
<dbReference type="EMBL" id="JBIAZU010000006">
    <property type="protein sequence ID" value="MFF5294286.1"/>
    <property type="molecule type" value="Genomic_DNA"/>
</dbReference>
<dbReference type="GO" id="GO:0016491">
    <property type="term" value="F:oxidoreductase activity"/>
    <property type="evidence" value="ECO:0007669"/>
    <property type="project" value="UniProtKB-KW"/>
</dbReference>
<evidence type="ECO:0000256" key="4">
    <source>
        <dbReference type="ARBA" id="ARBA00023033"/>
    </source>
</evidence>
<dbReference type="Gene3D" id="3.20.20.30">
    <property type="entry name" value="Luciferase-like domain"/>
    <property type="match status" value="1"/>
</dbReference>
<comment type="caution">
    <text evidence="6">The sequence shown here is derived from an EMBL/GenBank/DDBJ whole genome shotgun (WGS) entry which is preliminary data.</text>
</comment>
<evidence type="ECO:0000313" key="7">
    <source>
        <dbReference type="Proteomes" id="UP001602245"/>
    </source>
</evidence>
<keyword evidence="1" id="KW-0285">Flavoprotein</keyword>
<proteinExistence type="predicted"/>
<name>A0ABW6WPZ6_9ACTN</name>
<accession>A0ABW6WPZ6</accession>
<keyword evidence="4" id="KW-0503">Monooxygenase</keyword>
<feature type="domain" description="Luciferase-like" evidence="5">
    <location>
        <begin position="9"/>
        <end position="322"/>
    </location>
</feature>
<dbReference type="Proteomes" id="UP001602245">
    <property type="component" value="Unassembled WGS sequence"/>
</dbReference>
<dbReference type="InterPro" id="IPR050172">
    <property type="entry name" value="SsuD_RutA_monooxygenase"/>
</dbReference>
<protein>
    <submittedName>
        <fullName evidence="6">LLM class flavin-dependent oxidoreductase</fullName>
        <ecNumber evidence="6">1.-.-.-</ecNumber>
    </submittedName>
</protein>
<sequence>MTVEFVGMIATRDQSETRPSAGPVVDPAYVRRFARAHEDAGFDRVLVAYGSSTPDATQVAAYAAAHTERIGLLIAHRPGFVAPTLAARTFATLDQFTGGRVAVHTITGGSDAEQRRDGDYLGKDDRYARTEEYLTVLRRAWSSNDAFSYEGRFYKFEDFTPGVQPAHRIPLYFGGSSAAAYRVGGKTADTYALWGEPLAETAEQIASVQASAAAAGRGPLGISVSFRPILAATDDLAWERAGRILSGIKANGPFAGVLGGRNPENVGSQRLLAAASKQDRHDRALWTATAAASGAQGNSTALVGSPETVAQALLDYVDLGVTTILIRGYDPVDDAVDYGRHLIPLVRQELRHRELAGASR</sequence>
<reference evidence="6 7" key="1">
    <citation type="submission" date="2024-10" db="EMBL/GenBank/DDBJ databases">
        <title>The Natural Products Discovery Center: Release of the First 8490 Sequenced Strains for Exploring Actinobacteria Biosynthetic Diversity.</title>
        <authorList>
            <person name="Kalkreuter E."/>
            <person name="Kautsar S.A."/>
            <person name="Yang D."/>
            <person name="Bader C.D."/>
            <person name="Teijaro C.N."/>
            <person name="Fluegel L."/>
            <person name="Davis C.M."/>
            <person name="Simpson J.R."/>
            <person name="Lauterbach L."/>
            <person name="Steele A.D."/>
            <person name="Gui C."/>
            <person name="Meng S."/>
            <person name="Li G."/>
            <person name="Viehrig K."/>
            <person name="Ye F."/>
            <person name="Su P."/>
            <person name="Kiefer A.F."/>
            <person name="Nichols A."/>
            <person name="Cepeda A.J."/>
            <person name="Yan W."/>
            <person name="Fan B."/>
            <person name="Jiang Y."/>
            <person name="Adhikari A."/>
            <person name="Zheng C.-J."/>
            <person name="Schuster L."/>
            <person name="Cowan T.M."/>
            <person name="Smanski M.J."/>
            <person name="Chevrette M.G."/>
            <person name="De Carvalho L.P.S."/>
            <person name="Shen B."/>
        </authorList>
    </citation>
    <scope>NUCLEOTIDE SEQUENCE [LARGE SCALE GENOMIC DNA]</scope>
    <source>
        <strain evidence="6 7">NPDC000087</strain>
    </source>
</reference>
<dbReference type="PANTHER" id="PTHR42847">
    <property type="entry name" value="ALKANESULFONATE MONOOXYGENASE"/>
    <property type="match status" value="1"/>
</dbReference>
<keyword evidence="7" id="KW-1185">Reference proteome</keyword>
<dbReference type="InterPro" id="IPR036661">
    <property type="entry name" value="Luciferase-like_sf"/>
</dbReference>
<keyword evidence="2" id="KW-0288">FMN</keyword>
<evidence type="ECO:0000259" key="5">
    <source>
        <dbReference type="Pfam" id="PF00296"/>
    </source>
</evidence>
<dbReference type="Pfam" id="PF00296">
    <property type="entry name" value="Bac_luciferase"/>
    <property type="match status" value="1"/>
</dbReference>
<evidence type="ECO:0000313" key="6">
    <source>
        <dbReference type="EMBL" id="MFF5294286.1"/>
    </source>
</evidence>
<evidence type="ECO:0000256" key="2">
    <source>
        <dbReference type="ARBA" id="ARBA00022643"/>
    </source>
</evidence>
<dbReference type="SUPFAM" id="SSF51679">
    <property type="entry name" value="Bacterial luciferase-like"/>
    <property type="match status" value="1"/>
</dbReference>
<organism evidence="6 7">
    <name type="scientific">Paractinoplanes globisporus</name>
    <dbReference type="NCBI Taxonomy" id="113565"/>
    <lineage>
        <taxon>Bacteria</taxon>
        <taxon>Bacillati</taxon>
        <taxon>Actinomycetota</taxon>
        <taxon>Actinomycetes</taxon>
        <taxon>Micromonosporales</taxon>
        <taxon>Micromonosporaceae</taxon>
        <taxon>Paractinoplanes</taxon>
    </lineage>
</organism>